<dbReference type="Proteomes" id="UP000215914">
    <property type="component" value="Unassembled WGS sequence"/>
</dbReference>
<protein>
    <submittedName>
        <fullName evidence="1">Uncharacterized protein</fullName>
    </submittedName>
</protein>
<accession>A0A9K3DL32</accession>
<gene>
    <name evidence="1" type="ORF">HanXRQr2_Chr17g0821781</name>
</gene>
<organism evidence="1 2">
    <name type="scientific">Helianthus annuus</name>
    <name type="common">Common sunflower</name>
    <dbReference type="NCBI Taxonomy" id="4232"/>
    <lineage>
        <taxon>Eukaryota</taxon>
        <taxon>Viridiplantae</taxon>
        <taxon>Streptophyta</taxon>
        <taxon>Embryophyta</taxon>
        <taxon>Tracheophyta</taxon>
        <taxon>Spermatophyta</taxon>
        <taxon>Magnoliopsida</taxon>
        <taxon>eudicotyledons</taxon>
        <taxon>Gunneridae</taxon>
        <taxon>Pentapetalae</taxon>
        <taxon>asterids</taxon>
        <taxon>campanulids</taxon>
        <taxon>Asterales</taxon>
        <taxon>Asteraceae</taxon>
        <taxon>Asteroideae</taxon>
        <taxon>Heliantheae alliance</taxon>
        <taxon>Heliantheae</taxon>
        <taxon>Helianthus</taxon>
    </lineage>
</organism>
<dbReference type="AlphaFoldDB" id="A0A9K3DL32"/>
<keyword evidence="2" id="KW-1185">Reference proteome</keyword>
<dbReference type="EMBL" id="MNCJ02000332">
    <property type="protein sequence ID" value="KAF5757025.1"/>
    <property type="molecule type" value="Genomic_DNA"/>
</dbReference>
<evidence type="ECO:0000313" key="1">
    <source>
        <dbReference type="EMBL" id="KAF5757025.1"/>
    </source>
</evidence>
<sequence>MFKSAPISLNMYVFPAFAIPVTSIYNNELLEAVCSIKIKSFDSTPALCVERCIESIYEEVSFLPCSDW</sequence>
<comment type="caution">
    <text evidence="1">The sequence shown here is derived from an EMBL/GenBank/DDBJ whole genome shotgun (WGS) entry which is preliminary data.</text>
</comment>
<reference evidence="1" key="2">
    <citation type="submission" date="2020-06" db="EMBL/GenBank/DDBJ databases">
        <title>Helianthus annuus Genome sequencing and assembly Release 2.</title>
        <authorList>
            <person name="Gouzy J."/>
            <person name="Langlade N."/>
            <person name="Munos S."/>
        </authorList>
    </citation>
    <scope>NUCLEOTIDE SEQUENCE</scope>
    <source>
        <tissue evidence="1">Leaves</tissue>
    </source>
</reference>
<proteinExistence type="predicted"/>
<dbReference type="Gramene" id="mRNA:HanXRQr2_Chr17g0821781">
    <property type="protein sequence ID" value="mRNA:HanXRQr2_Chr17g0821781"/>
    <property type="gene ID" value="HanXRQr2_Chr17g0821781"/>
</dbReference>
<evidence type="ECO:0000313" key="2">
    <source>
        <dbReference type="Proteomes" id="UP000215914"/>
    </source>
</evidence>
<name>A0A9K3DL32_HELAN</name>
<reference evidence="1" key="1">
    <citation type="journal article" date="2017" name="Nature">
        <title>The sunflower genome provides insights into oil metabolism, flowering and Asterid evolution.</title>
        <authorList>
            <person name="Badouin H."/>
            <person name="Gouzy J."/>
            <person name="Grassa C.J."/>
            <person name="Murat F."/>
            <person name="Staton S.E."/>
            <person name="Cottret L."/>
            <person name="Lelandais-Briere C."/>
            <person name="Owens G.L."/>
            <person name="Carrere S."/>
            <person name="Mayjonade B."/>
            <person name="Legrand L."/>
            <person name="Gill N."/>
            <person name="Kane N.C."/>
            <person name="Bowers J.E."/>
            <person name="Hubner S."/>
            <person name="Bellec A."/>
            <person name="Berard A."/>
            <person name="Berges H."/>
            <person name="Blanchet N."/>
            <person name="Boniface M.C."/>
            <person name="Brunel D."/>
            <person name="Catrice O."/>
            <person name="Chaidir N."/>
            <person name="Claudel C."/>
            <person name="Donnadieu C."/>
            <person name="Faraut T."/>
            <person name="Fievet G."/>
            <person name="Helmstetter N."/>
            <person name="King M."/>
            <person name="Knapp S.J."/>
            <person name="Lai Z."/>
            <person name="Le Paslier M.C."/>
            <person name="Lippi Y."/>
            <person name="Lorenzon L."/>
            <person name="Mandel J.R."/>
            <person name="Marage G."/>
            <person name="Marchand G."/>
            <person name="Marquand E."/>
            <person name="Bret-Mestries E."/>
            <person name="Morien E."/>
            <person name="Nambeesan S."/>
            <person name="Nguyen T."/>
            <person name="Pegot-Espagnet P."/>
            <person name="Pouilly N."/>
            <person name="Raftis F."/>
            <person name="Sallet E."/>
            <person name="Schiex T."/>
            <person name="Thomas J."/>
            <person name="Vandecasteele C."/>
            <person name="Vares D."/>
            <person name="Vear F."/>
            <person name="Vautrin S."/>
            <person name="Crespi M."/>
            <person name="Mangin B."/>
            <person name="Burke J.M."/>
            <person name="Salse J."/>
            <person name="Munos S."/>
            <person name="Vincourt P."/>
            <person name="Rieseberg L.H."/>
            <person name="Langlade N.B."/>
        </authorList>
    </citation>
    <scope>NUCLEOTIDE SEQUENCE</scope>
    <source>
        <tissue evidence="1">Leaves</tissue>
    </source>
</reference>